<accession>A0AAV6TUI4</accession>
<protein>
    <submittedName>
        <fullName evidence="2">Uncharacterized protein</fullName>
    </submittedName>
</protein>
<dbReference type="AlphaFoldDB" id="A0AAV6TUI4"/>
<organism evidence="2 3">
    <name type="scientific">Oedothorax gibbosus</name>
    <dbReference type="NCBI Taxonomy" id="931172"/>
    <lineage>
        <taxon>Eukaryota</taxon>
        <taxon>Metazoa</taxon>
        <taxon>Ecdysozoa</taxon>
        <taxon>Arthropoda</taxon>
        <taxon>Chelicerata</taxon>
        <taxon>Arachnida</taxon>
        <taxon>Araneae</taxon>
        <taxon>Araneomorphae</taxon>
        <taxon>Entelegynae</taxon>
        <taxon>Araneoidea</taxon>
        <taxon>Linyphiidae</taxon>
        <taxon>Erigoninae</taxon>
        <taxon>Oedothorax</taxon>
    </lineage>
</organism>
<feature type="region of interest" description="Disordered" evidence="1">
    <location>
        <begin position="35"/>
        <end position="83"/>
    </location>
</feature>
<gene>
    <name evidence="2" type="ORF">JTE90_026984</name>
</gene>
<evidence type="ECO:0000313" key="3">
    <source>
        <dbReference type="Proteomes" id="UP000827092"/>
    </source>
</evidence>
<dbReference type="Proteomes" id="UP000827092">
    <property type="component" value="Unassembled WGS sequence"/>
</dbReference>
<name>A0AAV6TUI4_9ARAC</name>
<evidence type="ECO:0000313" key="2">
    <source>
        <dbReference type="EMBL" id="KAG8175115.1"/>
    </source>
</evidence>
<reference evidence="2 3" key="1">
    <citation type="journal article" date="2022" name="Nat. Ecol. Evol.">
        <title>A masculinizing supergene underlies an exaggerated male reproductive morph in a spider.</title>
        <authorList>
            <person name="Hendrickx F."/>
            <person name="De Corte Z."/>
            <person name="Sonet G."/>
            <person name="Van Belleghem S.M."/>
            <person name="Kostlbacher S."/>
            <person name="Vangestel C."/>
        </authorList>
    </citation>
    <scope>NUCLEOTIDE SEQUENCE [LARGE SCALE GENOMIC DNA]</scope>
    <source>
        <strain evidence="2">W744_W776</strain>
    </source>
</reference>
<dbReference type="EMBL" id="JAFNEN010001067">
    <property type="protein sequence ID" value="KAG8175115.1"/>
    <property type="molecule type" value="Genomic_DNA"/>
</dbReference>
<proteinExistence type="predicted"/>
<comment type="caution">
    <text evidence="2">The sequence shown here is derived from an EMBL/GenBank/DDBJ whole genome shotgun (WGS) entry which is preliminary data.</text>
</comment>
<sequence length="136" mass="14984">MTMSGYNTDGNHANKDDFDLLVKAVYEAPQNYLESPLIRQSNGGKPRPPLYLNSHAGKPRPPLYLNSHAGKPRPPLYLNSHAGKPRPPLYLNSHAATSRRQLYELVLHQFSLSSGFSITAIPPSSSCFPLSNGIPF</sequence>
<evidence type="ECO:0000256" key="1">
    <source>
        <dbReference type="SAM" id="MobiDB-lite"/>
    </source>
</evidence>
<keyword evidence="3" id="KW-1185">Reference proteome</keyword>